<dbReference type="GO" id="GO:0008270">
    <property type="term" value="F:zinc ion binding"/>
    <property type="evidence" value="ECO:0007669"/>
    <property type="project" value="TreeGrafter"/>
</dbReference>
<evidence type="ECO:0000256" key="13">
    <source>
        <dbReference type="PIRSR" id="PIRSR001415-2"/>
    </source>
</evidence>
<dbReference type="Gene3D" id="3.20.20.70">
    <property type="entry name" value="Aldolase class I"/>
    <property type="match status" value="1"/>
</dbReference>
<feature type="active site" description="Schiff-base intermediate with substrate" evidence="12">
    <location>
        <position position="245"/>
    </location>
</feature>
<evidence type="ECO:0000313" key="19">
    <source>
        <dbReference type="Proteomes" id="UP000180254"/>
    </source>
</evidence>
<dbReference type="STRING" id="39480.EUAN_03030"/>
<dbReference type="GO" id="GO:0005829">
    <property type="term" value="C:cytosol"/>
    <property type="evidence" value="ECO:0007669"/>
    <property type="project" value="TreeGrafter"/>
</dbReference>
<proteinExistence type="inferred from homology"/>
<evidence type="ECO:0000256" key="5">
    <source>
        <dbReference type="ARBA" id="ARBA00012053"/>
    </source>
</evidence>
<name>A0A1S1VCB4_9FIRM</name>
<dbReference type="PIRSF" id="PIRSF001415">
    <property type="entry name" value="Porphbilin_synth"/>
    <property type="match status" value="1"/>
</dbReference>
<dbReference type="NCBIfam" id="NF006762">
    <property type="entry name" value="PRK09283.1"/>
    <property type="match status" value="1"/>
</dbReference>
<dbReference type="InterPro" id="IPR013785">
    <property type="entry name" value="Aldolase_TIM"/>
</dbReference>
<evidence type="ECO:0000256" key="4">
    <source>
        <dbReference type="ARBA" id="ARBA00011823"/>
    </source>
</evidence>
<evidence type="ECO:0000256" key="6">
    <source>
        <dbReference type="ARBA" id="ARBA00020771"/>
    </source>
</evidence>
<dbReference type="GO" id="GO:0004655">
    <property type="term" value="F:porphobilinogen synthase activity"/>
    <property type="evidence" value="ECO:0007669"/>
    <property type="project" value="UniProtKB-EC"/>
</dbReference>
<dbReference type="FunFam" id="3.20.20.70:FF:000019">
    <property type="entry name" value="Delta-aminolevulinic acid dehydratase"/>
    <property type="match status" value="1"/>
</dbReference>
<keyword evidence="14" id="KW-0862">Zinc</keyword>
<evidence type="ECO:0000256" key="12">
    <source>
        <dbReference type="PIRSR" id="PIRSR001415-1"/>
    </source>
</evidence>
<dbReference type="EMBL" id="MKIE01000001">
    <property type="protein sequence ID" value="OHW63439.1"/>
    <property type="molecule type" value="Genomic_DNA"/>
</dbReference>
<dbReference type="UniPathway" id="UPA00251">
    <property type="reaction ID" value="UER00318"/>
</dbReference>
<dbReference type="PRINTS" id="PR00144">
    <property type="entry name" value="DALDHYDRTASE"/>
</dbReference>
<evidence type="ECO:0000256" key="1">
    <source>
        <dbReference type="ARBA" id="ARBA00001947"/>
    </source>
</evidence>
<keyword evidence="7" id="KW-0350">Heme biosynthesis</keyword>
<comment type="pathway">
    <text evidence="2">Porphyrin-containing compound metabolism; protoporphyrin-IX biosynthesis; coproporphyrinogen-III from 5-aminolevulinate: step 1/4.</text>
</comment>
<keyword evidence="9 16" id="KW-0627">Porphyrin biosynthesis</keyword>
<dbReference type="Pfam" id="PF00490">
    <property type="entry name" value="ALAD"/>
    <property type="match status" value="1"/>
</dbReference>
<comment type="caution">
    <text evidence="18">The sequence shown here is derived from an EMBL/GenBank/DDBJ whole genome shotgun (WGS) entry which is preliminary data.</text>
</comment>
<feature type="binding site" evidence="14">
    <location>
        <position position="117"/>
    </location>
    <ligand>
        <name>Zn(2+)</name>
        <dbReference type="ChEBI" id="CHEBI:29105"/>
        <note>catalytic</note>
    </ligand>
</feature>
<reference evidence="18 19" key="1">
    <citation type="submission" date="2016-09" db="EMBL/GenBank/DDBJ databases">
        <title>Genome sequence of Eubacterium angustum.</title>
        <authorList>
            <person name="Poehlein A."/>
            <person name="Daniel R."/>
        </authorList>
    </citation>
    <scope>NUCLEOTIDE SEQUENCE [LARGE SCALE GENOMIC DNA]</scope>
    <source>
        <strain evidence="18 19">DSM 1989</strain>
    </source>
</reference>
<organism evidence="18 19">
    <name type="scientific">Andreesenia angusta</name>
    <dbReference type="NCBI Taxonomy" id="39480"/>
    <lineage>
        <taxon>Bacteria</taxon>
        <taxon>Bacillati</taxon>
        <taxon>Bacillota</taxon>
        <taxon>Tissierellia</taxon>
        <taxon>Tissierellales</taxon>
        <taxon>Gottschalkiaceae</taxon>
        <taxon>Andreesenia</taxon>
    </lineage>
</organism>
<evidence type="ECO:0000256" key="10">
    <source>
        <dbReference type="ARBA" id="ARBA00025628"/>
    </source>
</evidence>
<evidence type="ECO:0000256" key="3">
    <source>
        <dbReference type="ARBA" id="ARBA00008055"/>
    </source>
</evidence>
<evidence type="ECO:0000256" key="17">
    <source>
        <dbReference type="RuleBase" id="RU004161"/>
    </source>
</evidence>
<keyword evidence="19" id="KW-1185">Reference proteome</keyword>
<accession>A0A1S1VCB4</accession>
<dbReference type="PANTHER" id="PTHR11458:SF0">
    <property type="entry name" value="DELTA-AMINOLEVULINIC ACID DEHYDRATASE"/>
    <property type="match status" value="1"/>
</dbReference>
<dbReference type="GO" id="GO:0006782">
    <property type="term" value="P:protoporphyrinogen IX biosynthetic process"/>
    <property type="evidence" value="ECO:0007669"/>
    <property type="project" value="UniProtKB-UniPathway"/>
</dbReference>
<dbReference type="Proteomes" id="UP000180254">
    <property type="component" value="Unassembled WGS sequence"/>
</dbReference>
<evidence type="ECO:0000256" key="8">
    <source>
        <dbReference type="ARBA" id="ARBA00023239"/>
    </source>
</evidence>
<evidence type="ECO:0000313" key="18">
    <source>
        <dbReference type="EMBL" id="OHW63439.1"/>
    </source>
</evidence>
<feature type="binding site" evidence="15">
    <location>
        <position position="230"/>
    </location>
    <ligand>
        <name>Mg(2+)</name>
        <dbReference type="ChEBI" id="CHEBI:18420"/>
    </ligand>
</feature>
<comment type="catalytic activity">
    <reaction evidence="11 16">
        <text>2 5-aminolevulinate = porphobilinogen + 2 H2O + H(+)</text>
        <dbReference type="Rhea" id="RHEA:24064"/>
        <dbReference type="ChEBI" id="CHEBI:15377"/>
        <dbReference type="ChEBI" id="CHEBI:15378"/>
        <dbReference type="ChEBI" id="CHEBI:58126"/>
        <dbReference type="ChEBI" id="CHEBI:356416"/>
        <dbReference type="EC" id="4.2.1.24"/>
    </reaction>
</comment>
<evidence type="ECO:0000256" key="14">
    <source>
        <dbReference type="PIRSR" id="PIRSR001415-3"/>
    </source>
</evidence>
<feature type="binding site" evidence="14">
    <location>
        <position position="119"/>
    </location>
    <ligand>
        <name>Zn(2+)</name>
        <dbReference type="ChEBI" id="CHEBI:29105"/>
        <note>catalytic</note>
    </ligand>
</feature>
<dbReference type="CDD" id="cd00384">
    <property type="entry name" value="ALAD_PBGS"/>
    <property type="match status" value="1"/>
</dbReference>
<protein>
    <recommendedName>
        <fullName evidence="6 16">Delta-aminolevulinic acid dehydratase</fullName>
        <ecNumber evidence="5 16">4.2.1.24</ecNumber>
    </recommendedName>
</protein>
<evidence type="ECO:0000256" key="11">
    <source>
        <dbReference type="ARBA" id="ARBA00047651"/>
    </source>
</evidence>
<comment type="similarity">
    <text evidence="3 17">Belongs to the ALAD family.</text>
</comment>
<comment type="function">
    <text evidence="10">Catalyzes an early step in the biosynthesis of tetrapyrroles. Binds two molecules of 5-aminolevulinate per subunit, each at a distinct site, and catalyzes their condensation to form porphobilinogen.</text>
</comment>
<gene>
    <name evidence="18" type="primary">hemB</name>
    <name evidence="18" type="ORF">EUAN_03030</name>
</gene>
<evidence type="ECO:0000256" key="2">
    <source>
        <dbReference type="ARBA" id="ARBA00004694"/>
    </source>
</evidence>
<feature type="binding site" evidence="14">
    <location>
        <position position="127"/>
    </location>
    <ligand>
        <name>Zn(2+)</name>
        <dbReference type="ChEBI" id="CHEBI:29105"/>
        <note>catalytic</note>
    </ligand>
</feature>
<dbReference type="PROSITE" id="PS00169">
    <property type="entry name" value="D_ALA_DEHYDRATASE"/>
    <property type="match status" value="1"/>
</dbReference>
<evidence type="ECO:0000256" key="16">
    <source>
        <dbReference type="RuleBase" id="RU000515"/>
    </source>
</evidence>
<sequence>MYKRHRRLRANGAIRDMVRETRISREDFIYPVFVVEGEGIKSEIDGLEGNYHYSVDRLNEFVDSVHFAGIKGVLVFGIPETKDETGKSAWEGSGVVQRAVSKLKELDPELYVITDVCMCQYTDHGHCGILDGDVVDNDKTVEYLSRIALSHAKAGADMVAPSDMMDGRVLAIRETLDKYGYSGVGILSYSAKYASSFYGPFRSAAGSKPQFGDRKTYQMDIGSVREAMDEIAEDVAQGADMVMVKPALSYLDIISKARDRFDVPIVAYNVSGEYAMIKAAGKSGMIDEKRLAMEVLTSIKRAGADLIITYFALEASKWIEEGII</sequence>
<dbReference type="InterPro" id="IPR030656">
    <property type="entry name" value="ALAD_AS"/>
</dbReference>
<keyword evidence="8 16" id="KW-0456">Lyase</keyword>
<dbReference type="OrthoDB" id="9805001at2"/>
<dbReference type="PANTHER" id="PTHR11458">
    <property type="entry name" value="DELTA-AMINOLEVULINIC ACID DEHYDRATASE"/>
    <property type="match status" value="1"/>
</dbReference>
<evidence type="ECO:0000256" key="15">
    <source>
        <dbReference type="PIRSR" id="PIRSR001415-5"/>
    </source>
</evidence>
<feature type="binding site" evidence="13">
    <location>
        <position position="214"/>
    </location>
    <ligand>
        <name>5-aminolevulinate</name>
        <dbReference type="ChEBI" id="CHEBI:356416"/>
        <label>1</label>
    </ligand>
</feature>
<feature type="binding site" evidence="13">
    <location>
        <position position="271"/>
    </location>
    <ligand>
        <name>5-aminolevulinate</name>
        <dbReference type="ChEBI" id="CHEBI:356416"/>
        <label>2</label>
    </ligand>
</feature>
<dbReference type="EC" id="4.2.1.24" evidence="5 16"/>
<feature type="binding site" evidence="13">
    <location>
        <position position="310"/>
    </location>
    <ligand>
        <name>5-aminolevulinate</name>
        <dbReference type="ChEBI" id="CHEBI:356416"/>
        <label>2</label>
    </ligand>
</feature>
<dbReference type="SMART" id="SM01004">
    <property type="entry name" value="ALAD"/>
    <property type="match status" value="1"/>
</dbReference>
<feature type="active site" description="Schiff-base intermediate with substrate" evidence="12">
    <location>
        <position position="192"/>
    </location>
</feature>
<comment type="subunit">
    <text evidence="4 16">Homooctamer.</text>
</comment>
<dbReference type="SUPFAM" id="SSF51569">
    <property type="entry name" value="Aldolase"/>
    <property type="match status" value="1"/>
</dbReference>
<evidence type="ECO:0000256" key="9">
    <source>
        <dbReference type="ARBA" id="ARBA00023244"/>
    </source>
</evidence>
<comment type="cofactor">
    <cofactor evidence="1">
        <name>Zn(2+)</name>
        <dbReference type="ChEBI" id="CHEBI:29105"/>
    </cofactor>
</comment>
<feature type="binding site" evidence="13">
    <location>
        <position position="202"/>
    </location>
    <ligand>
        <name>5-aminolevulinate</name>
        <dbReference type="ChEBI" id="CHEBI:356416"/>
        <label>1</label>
    </ligand>
</feature>
<keyword evidence="15" id="KW-0460">Magnesium</keyword>
<dbReference type="InterPro" id="IPR001731">
    <property type="entry name" value="ALAD"/>
</dbReference>
<dbReference type="RefSeq" id="WP_071060919.1">
    <property type="nucleotide sequence ID" value="NZ_MKIE01000001.1"/>
</dbReference>
<keyword evidence="14" id="KW-0479">Metal-binding</keyword>
<evidence type="ECO:0000256" key="7">
    <source>
        <dbReference type="ARBA" id="ARBA00023133"/>
    </source>
</evidence>
<dbReference type="AlphaFoldDB" id="A0A1S1VCB4"/>